<name>A0A0E9X0F8_ANGAN</name>
<dbReference type="EMBL" id="GBXM01012498">
    <property type="protein sequence ID" value="JAH96079.1"/>
    <property type="molecule type" value="Transcribed_RNA"/>
</dbReference>
<accession>A0A0E9X0F8</accession>
<sequence>MRCCFNSPVVHYKALISNYSPGELQVFAGFCVFLSVSNQFKQTSVGNKVYGVSQLLT</sequence>
<protein>
    <submittedName>
        <fullName evidence="1">Uncharacterized protein</fullName>
    </submittedName>
</protein>
<reference evidence="1" key="1">
    <citation type="submission" date="2014-11" db="EMBL/GenBank/DDBJ databases">
        <authorList>
            <person name="Amaro Gonzalez C."/>
        </authorList>
    </citation>
    <scope>NUCLEOTIDE SEQUENCE</scope>
</reference>
<evidence type="ECO:0000313" key="1">
    <source>
        <dbReference type="EMBL" id="JAH96079.1"/>
    </source>
</evidence>
<reference evidence="1" key="2">
    <citation type="journal article" date="2015" name="Fish Shellfish Immunol.">
        <title>Early steps in the European eel (Anguilla anguilla)-Vibrio vulnificus interaction in the gills: Role of the RtxA13 toxin.</title>
        <authorList>
            <person name="Callol A."/>
            <person name="Pajuelo D."/>
            <person name="Ebbesson L."/>
            <person name="Teles M."/>
            <person name="MacKenzie S."/>
            <person name="Amaro C."/>
        </authorList>
    </citation>
    <scope>NUCLEOTIDE SEQUENCE</scope>
</reference>
<proteinExistence type="predicted"/>
<dbReference type="AlphaFoldDB" id="A0A0E9X0F8"/>
<organism evidence="1">
    <name type="scientific">Anguilla anguilla</name>
    <name type="common">European freshwater eel</name>
    <name type="synonym">Muraena anguilla</name>
    <dbReference type="NCBI Taxonomy" id="7936"/>
    <lineage>
        <taxon>Eukaryota</taxon>
        <taxon>Metazoa</taxon>
        <taxon>Chordata</taxon>
        <taxon>Craniata</taxon>
        <taxon>Vertebrata</taxon>
        <taxon>Euteleostomi</taxon>
        <taxon>Actinopterygii</taxon>
        <taxon>Neopterygii</taxon>
        <taxon>Teleostei</taxon>
        <taxon>Anguilliformes</taxon>
        <taxon>Anguillidae</taxon>
        <taxon>Anguilla</taxon>
    </lineage>
</organism>